<dbReference type="PRINTS" id="PR00095">
    <property type="entry name" value="ANTSNTHASEI"/>
</dbReference>
<accession>A0ABQ5Z0K2</accession>
<keyword evidence="4" id="KW-1185">Reference proteome</keyword>
<dbReference type="PANTHER" id="PTHR11236:SF50">
    <property type="entry name" value="AMINODEOXYCHORISMATE SYNTHASE COMPONENT 1"/>
    <property type="match status" value="1"/>
</dbReference>
<organism evidence="3 4">
    <name type="scientific">Psychrobacter pacificensis</name>
    <dbReference type="NCBI Taxonomy" id="112002"/>
    <lineage>
        <taxon>Bacteria</taxon>
        <taxon>Pseudomonadati</taxon>
        <taxon>Pseudomonadota</taxon>
        <taxon>Gammaproteobacteria</taxon>
        <taxon>Moraxellales</taxon>
        <taxon>Moraxellaceae</taxon>
        <taxon>Psychrobacter</taxon>
    </lineage>
</organism>
<feature type="region of interest" description="Disordered" evidence="1">
    <location>
        <begin position="1"/>
        <end position="23"/>
    </location>
</feature>
<evidence type="ECO:0000256" key="1">
    <source>
        <dbReference type="SAM" id="MobiDB-lite"/>
    </source>
</evidence>
<dbReference type="SUPFAM" id="SSF56322">
    <property type="entry name" value="ADC synthase"/>
    <property type="match status" value="1"/>
</dbReference>
<comment type="caution">
    <text evidence="3">The sequence shown here is derived from an EMBL/GenBank/DDBJ whole genome shotgun (WGS) entry which is preliminary data.</text>
</comment>
<dbReference type="InterPro" id="IPR019999">
    <property type="entry name" value="Anth_synth_I-like"/>
</dbReference>
<evidence type="ECO:0000313" key="4">
    <source>
        <dbReference type="Proteomes" id="UP001156645"/>
    </source>
</evidence>
<sequence length="568" mass="63334">MMPVPNSNITRQTDSAPSPASKSSWRFGDLSAAELMLQLRRHLLNQDEAANWQLAWLNNDGRPVIGLLPKVSWSVYPTDQKPAKDSVNTYRVVKNCRDNCSTHSENTITAYMSYLEWQNELIAYSKAYDTDNNSSNNVNPKSTKPSYHHGLIGFIGYDIAAYELSPADRIELANQPCASLGHYDIYLTPAADTDTGWELKSIQTNSSSNEAVGNKLKDEFIVALTSYLDELDKKLSDKYLNQAQSKHTSHTIPVVLTARWSKRDYQQAFDRTQDYLEQGDCYQINLTQKWSGYLPYKNDATQPISALIDYLPALHHNTKAPFAGYLSVDGASVDGTSVEHVDIFNHSFELLSCSPELFFTFTKNKVTDKHHILTKPIKGTMPRGAYLEQDTRYKHQLTNSEKDRAENVMIVDLLRNDLGKYAKIGSVKVPKLFAIESFSNVHHMVSTITAELKADTHPLAVLFGSLPAGSITGTPKKRAVEIISELESTPRGAYCGTMGYMNFDGSGQWNVLIRTLQAAASLTDEFNKEKHINLWAGGGITVASDCHAEYQECLDKVGNLLAVLAKKV</sequence>
<dbReference type="EMBL" id="BSOK01000042">
    <property type="protein sequence ID" value="GLR29701.1"/>
    <property type="molecule type" value="Genomic_DNA"/>
</dbReference>
<dbReference type="Gene3D" id="3.60.120.10">
    <property type="entry name" value="Anthranilate synthase"/>
    <property type="match status" value="1"/>
</dbReference>
<feature type="domain" description="Chorismate-utilising enzyme C-terminal" evidence="2">
    <location>
        <begin position="262"/>
        <end position="556"/>
    </location>
</feature>
<dbReference type="InterPro" id="IPR015890">
    <property type="entry name" value="Chorismate_C"/>
</dbReference>
<reference evidence="4" key="1">
    <citation type="journal article" date="2019" name="Int. J. Syst. Evol. Microbiol.">
        <title>The Global Catalogue of Microorganisms (GCM) 10K type strain sequencing project: providing services to taxonomists for standard genome sequencing and annotation.</title>
        <authorList>
            <consortium name="The Broad Institute Genomics Platform"/>
            <consortium name="The Broad Institute Genome Sequencing Center for Infectious Disease"/>
            <person name="Wu L."/>
            <person name="Ma J."/>
        </authorList>
    </citation>
    <scope>NUCLEOTIDE SEQUENCE [LARGE SCALE GENOMIC DNA]</scope>
    <source>
        <strain evidence="4">NBRC 103191</strain>
    </source>
</reference>
<gene>
    <name evidence="3" type="primary">pabB</name>
    <name evidence="3" type="ORF">GCM10007915_19400</name>
</gene>
<protein>
    <submittedName>
        <fullName evidence="3">p-aminobenzoate synthetase</fullName>
    </submittedName>
</protein>
<name>A0ABQ5Z0K2_9GAMM</name>
<dbReference type="Pfam" id="PF00425">
    <property type="entry name" value="Chorismate_bind"/>
    <property type="match status" value="1"/>
</dbReference>
<proteinExistence type="predicted"/>
<evidence type="ECO:0000259" key="2">
    <source>
        <dbReference type="Pfam" id="PF00425"/>
    </source>
</evidence>
<evidence type="ECO:0000313" key="3">
    <source>
        <dbReference type="EMBL" id="GLR29701.1"/>
    </source>
</evidence>
<dbReference type="InterPro" id="IPR005801">
    <property type="entry name" value="ADC_synthase"/>
</dbReference>
<dbReference type="PANTHER" id="PTHR11236">
    <property type="entry name" value="AMINOBENZOATE/ANTHRANILATE SYNTHASE"/>
    <property type="match status" value="1"/>
</dbReference>
<dbReference type="Proteomes" id="UP001156645">
    <property type="component" value="Unassembled WGS sequence"/>
</dbReference>